<accession>A0ACB8S8V2</accession>
<proteinExistence type="predicted"/>
<gene>
    <name evidence="1" type="ORF">FA95DRAFT_1451859</name>
</gene>
<evidence type="ECO:0000313" key="1">
    <source>
        <dbReference type="EMBL" id="KAI0052918.1"/>
    </source>
</evidence>
<protein>
    <submittedName>
        <fullName evidence="1">Uncharacterized protein</fullName>
    </submittedName>
</protein>
<sequence>WLPPFLDFVYAQGEPRGMLSATKAVSVPVLQDRSGRMVPCRKSHSTCTHTNASREDLRARLEEDTDILRRETATPVRQVRERTLALYSAYLKLGCPAPRFEEASYDPDSQAAVDNLELENARAERRRGLEEPVARCQGKLFFEYDERDVPHVRCEHYNTRANRHHLVDYTVSRGSHDADYLEALFEKDFSAIDAIEADSEATDLSTDVGGCRTVANCSSQRVHCPRDHRQEGNGNVVAIEMVTLECSSRFQMYEPLPEHRSACPFVLVVCSGAHTHPIPLPTKTPPCIRREILTLLHSIGNDLAEITPRKLLRHTTVQAYLRQRLPNIETPTLSDVHVSLANRDHIKSYIRQAKADAFPFGTGWNGLENLIKQEDMAHRAVAQYIRYMDEVPLDSLAHWDPSQSSDGKSRDTLRIVVCMEREQSVRLHDAQYLQSDIAFRRVPDFYEFELGGWDRMNKTALVFCRIFLTSQSAATHFLAFQKLEEVVQRDTGRRLRWRHIHSASIHDRSGILHWAADQHGGQAKGLGLHLCAVARTVQDRRDFHEPEKLLSDLTPYEHLRRIFRLCSVHIYRNIKTCAVPDAVKHLMRSLVCIEHDSWDDTVHAIERDGGRPGSAWVQDKVRSRFAFPGMCWSKSHIPLDIWQAGDRNSNLIEAAHADVNREGTGCTLVSGVSHAHRFDSFKLKTLQAHEITGVRGTFHSGAPSELSLRNLRRQQTARFKALLAEDRGIETANTRLMDANTRFSQADQHKRRIDAADRAVKAADRARKELDKAAEASLGRIGKGTGKVPLLLP</sequence>
<dbReference type="Proteomes" id="UP000814033">
    <property type="component" value="Unassembled WGS sequence"/>
</dbReference>
<feature type="non-terminal residue" evidence="1">
    <location>
        <position position="1"/>
    </location>
</feature>
<evidence type="ECO:0000313" key="2">
    <source>
        <dbReference type="Proteomes" id="UP000814033"/>
    </source>
</evidence>
<organism evidence="1 2">
    <name type="scientific">Auriscalpium vulgare</name>
    <dbReference type="NCBI Taxonomy" id="40419"/>
    <lineage>
        <taxon>Eukaryota</taxon>
        <taxon>Fungi</taxon>
        <taxon>Dikarya</taxon>
        <taxon>Basidiomycota</taxon>
        <taxon>Agaricomycotina</taxon>
        <taxon>Agaricomycetes</taxon>
        <taxon>Russulales</taxon>
        <taxon>Auriscalpiaceae</taxon>
        <taxon>Auriscalpium</taxon>
    </lineage>
</organism>
<feature type="non-terminal residue" evidence="1">
    <location>
        <position position="793"/>
    </location>
</feature>
<dbReference type="EMBL" id="MU275843">
    <property type="protein sequence ID" value="KAI0052918.1"/>
    <property type="molecule type" value="Genomic_DNA"/>
</dbReference>
<name>A0ACB8S8V2_9AGAM</name>
<reference evidence="1" key="2">
    <citation type="journal article" date="2022" name="New Phytol.">
        <title>Evolutionary transition to the ectomycorrhizal habit in the genomes of a hyperdiverse lineage of mushroom-forming fungi.</title>
        <authorList>
            <person name="Looney B."/>
            <person name="Miyauchi S."/>
            <person name="Morin E."/>
            <person name="Drula E."/>
            <person name="Courty P.E."/>
            <person name="Kohler A."/>
            <person name="Kuo A."/>
            <person name="LaButti K."/>
            <person name="Pangilinan J."/>
            <person name="Lipzen A."/>
            <person name="Riley R."/>
            <person name="Andreopoulos W."/>
            <person name="He G."/>
            <person name="Johnson J."/>
            <person name="Nolan M."/>
            <person name="Tritt A."/>
            <person name="Barry K.W."/>
            <person name="Grigoriev I.V."/>
            <person name="Nagy L.G."/>
            <person name="Hibbett D."/>
            <person name="Henrissat B."/>
            <person name="Matheny P.B."/>
            <person name="Labbe J."/>
            <person name="Martin F.M."/>
        </authorList>
    </citation>
    <scope>NUCLEOTIDE SEQUENCE</scope>
    <source>
        <strain evidence="1">FP105234-sp</strain>
    </source>
</reference>
<reference evidence="1" key="1">
    <citation type="submission" date="2021-02" db="EMBL/GenBank/DDBJ databases">
        <authorList>
            <consortium name="DOE Joint Genome Institute"/>
            <person name="Ahrendt S."/>
            <person name="Looney B.P."/>
            <person name="Miyauchi S."/>
            <person name="Morin E."/>
            <person name="Drula E."/>
            <person name="Courty P.E."/>
            <person name="Chicoki N."/>
            <person name="Fauchery L."/>
            <person name="Kohler A."/>
            <person name="Kuo A."/>
            <person name="Labutti K."/>
            <person name="Pangilinan J."/>
            <person name="Lipzen A."/>
            <person name="Riley R."/>
            <person name="Andreopoulos W."/>
            <person name="He G."/>
            <person name="Johnson J."/>
            <person name="Barry K.W."/>
            <person name="Grigoriev I.V."/>
            <person name="Nagy L."/>
            <person name="Hibbett D."/>
            <person name="Henrissat B."/>
            <person name="Matheny P.B."/>
            <person name="Labbe J."/>
            <person name="Martin F."/>
        </authorList>
    </citation>
    <scope>NUCLEOTIDE SEQUENCE</scope>
    <source>
        <strain evidence="1">FP105234-sp</strain>
    </source>
</reference>
<keyword evidence="2" id="KW-1185">Reference proteome</keyword>
<comment type="caution">
    <text evidence="1">The sequence shown here is derived from an EMBL/GenBank/DDBJ whole genome shotgun (WGS) entry which is preliminary data.</text>
</comment>